<organism evidence="10 11">
    <name type="scientific">Formosimonas limnophila</name>
    <dbReference type="NCBI Taxonomy" id="1384487"/>
    <lineage>
        <taxon>Bacteria</taxon>
        <taxon>Pseudomonadati</taxon>
        <taxon>Pseudomonadota</taxon>
        <taxon>Betaproteobacteria</taxon>
        <taxon>Burkholderiales</taxon>
        <taxon>Burkholderiaceae</taxon>
        <taxon>Formosimonas</taxon>
    </lineage>
</organism>
<dbReference type="Proteomes" id="UP000614287">
    <property type="component" value="Unassembled WGS sequence"/>
</dbReference>
<feature type="active site" description="Nucleophile" evidence="6">
    <location>
        <position position="95"/>
    </location>
</feature>
<evidence type="ECO:0000256" key="5">
    <source>
        <dbReference type="ARBA" id="ARBA00023136"/>
    </source>
</evidence>
<evidence type="ECO:0000256" key="8">
    <source>
        <dbReference type="SAM" id="SignalP"/>
    </source>
</evidence>
<comment type="caution">
    <text evidence="6">Lacks conserved residue(s) required for the propagation of feature annotation.</text>
</comment>
<dbReference type="GO" id="GO:0016787">
    <property type="term" value="F:hydrolase activity"/>
    <property type="evidence" value="ECO:0007669"/>
    <property type="project" value="UniProtKB-UniRule"/>
</dbReference>
<keyword evidence="11" id="KW-1185">Reference proteome</keyword>
<dbReference type="Gene3D" id="3.10.20.310">
    <property type="entry name" value="membrane protein fhac"/>
    <property type="match status" value="1"/>
</dbReference>
<feature type="short sequence motif" description="GXGXXG" evidence="6">
    <location>
        <begin position="66"/>
        <end position="71"/>
    </location>
</feature>
<keyword evidence="2 6" id="KW-0378">Hydrolase</keyword>
<evidence type="ECO:0000256" key="2">
    <source>
        <dbReference type="ARBA" id="ARBA00022801"/>
    </source>
</evidence>
<evidence type="ECO:0000256" key="7">
    <source>
        <dbReference type="SAM" id="MobiDB-lite"/>
    </source>
</evidence>
<protein>
    <submittedName>
        <fullName evidence="10">OMP85 family outer membrane protein</fullName>
    </submittedName>
</protein>
<dbReference type="Gene3D" id="3.40.1090.10">
    <property type="entry name" value="Cytosolic phospholipase A2 catalytic domain"/>
    <property type="match status" value="1"/>
</dbReference>
<dbReference type="AlphaFoldDB" id="A0A8J3G0V4"/>
<dbReference type="CDD" id="cd07205">
    <property type="entry name" value="Pat_PNPLA6_PNPLA7_NTE1_like"/>
    <property type="match status" value="1"/>
</dbReference>
<gene>
    <name evidence="10" type="ORF">GCM10009007_17130</name>
</gene>
<dbReference type="Gene3D" id="2.40.160.50">
    <property type="entry name" value="membrane protein fhac: a member of the omp85/tpsb transporter family"/>
    <property type="match status" value="1"/>
</dbReference>
<dbReference type="Pfam" id="PF01734">
    <property type="entry name" value="Patatin"/>
    <property type="match status" value="1"/>
</dbReference>
<dbReference type="PANTHER" id="PTHR14226:SF29">
    <property type="entry name" value="NEUROPATHY TARGET ESTERASE SWS"/>
    <property type="match status" value="1"/>
</dbReference>
<dbReference type="GO" id="GO:0019867">
    <property type="term" value="C:outer membrane"/>
    <property type="evidence" value="ECO:0007669"/>
    <property type="project" value="InterPro"/>
</dbReference>
<dbReference type="PANTHER" id="PTHR14226">
    <property type="entry name" value="NEUROPATHY TARGET ESTERASE/SWISS CHEESE D.MELANOGASTER"/>
    <property type="match status" value="1"/>
</dbReference>
<evidence type="ECO:0000313" key="10">
    <source>
        <dbReference type="EMBL" id="GHA76719.1"/>
    </source>
</evidence>
<comment type="caution">
    <text evidence="10">The sequence shown here is derived from an EMBL/GenBank/DDBJ whole genome shotgun (WGS) entry which is preliminary data.</text>
</comment>
<dbReference type="RefSeq" id="WP_189493546.1">
    <property type="nucleotide sequence ID" value="NZ_BMZG01000009.1"/>
</dbReference>
<comment type="subcellular location">
    <subcellularLocation>
        <location evidence="1">Membrane</location>
    </subcellularLocation>
</comment>
<dbReference type="GO" id="GO:0016042">
    <property type="term" value="P:lipid catabolic process"/>
    <property type="evidence" value="ECO:0007669"/>
    <property type="project" value="UniProtKB-UniRule"/>
</dbReference>
<evidence type="ECO:0000256" key="6">
    <source>
        <dbReference type="PROSITE-ProRule" id="PRU01161"/>
    </source>
</evidence>
<reference evidence="10" key="1">
    <citation type="journal article" date="2014" name="Int. J. Syst. Evol. Microbiol.">
        <title>Complete genome sequence of Corynebacterium casei LMG S-19264T (=DSM 44701T), isolated from a smear-ripened cheese.</title>
        <authorList>
            <consortium name="US DOE Joint Genome Institute (JGI-PGF)"/>
            <person name="Walter F."/>
            <person name="Albersmeier A."/>
            <person name="Kalinowski J."/>
            <person name="Ruckert C."/>
        </authorList>
    </citation>
    <scope>NUCLEOTIDE SEQUENCE</scope>
    <source>
        <strain evidence="10">KCTC 32501</strain>
    </source>
</reference>
<feature type="short sequence motif" description="GXSXG" evidence="6">
    <location>
        <begin position="93"/>
        <end position="97"/>
    </location>
</feature>
<feature type="region of interest" description="Disordered" evidence="7">
    <location>
        <begin position="33"/>
        <end position="59"/>
    </location>
</feature>
<dbReference type="InterPro" id="IPR000184">
    <property type="entry name" value="Bac_surfAg_D15"/>
</dbReference>
<accession>A0A8J3G0V4</accession>
<dbReference type="Pfam" id="PF01103">
    <property type="entry name" value="Omp85"/>
    <property type="match status" value="1"/>
</dbReference>
<feature type="chain" id="PRO_5035274083" evidence="8">
    <location>
        <begin position="31"/>
        <end position="779"/>
    </location>
</feature>
<proteinExistence type="predicted"/>
<sequence>MAWHVFHLNKTTVIGLLLISVWAVTPLAFAQETSGTAPTNTQNTSASAPKSTPTKGREKVGLVLSGGGARGLAHLGVLRALEKQHVPIDYIAGTSAGALIGGMYASGMSVDEIENRIKDVDLQAISFATQDRRYLPQNTRNLEYSSNTAVDVSISEGGKVTLPIAVSSGTQVEQLLRDILRDKPYDVDFDKLPIPFRAVASDLSTGQMVVLKQGQLVQALRASMSIPGVFAPVEKDGVLLVDGMVARNLPVDVARQMGATRIIAVDVGSELHTKEELNSVVSVSEQLLSLLVKRNVEEQVASLTKNDLLIRPALGKLSNLDFKAGKEAPAIGEAAMQTPVIKHQLASLAVSPAAYTAYTNRHVNQPAAKIPVDYVRVETNGLASPATLESQLAMKNGATFDIDTVNQDIQTLMTSGRISVVRYQVNRVGDKTELVYQVTEKDGASNALRAGIEVQGDSPTNQQFSLHLSHHKVWLNKLGGEWRNQLILGKKTTLISEINQPFSSSTSLFIRPQVKIAYEKLPVYSTQGSDSASDTKGQDLASEYRRTRKEIGFLIGSPIKRIGEWGIGVSRRHVYVSGNDANPDVIIPSVGVWRTTLDTKLTIDQLDDLSLPTKGYFLRAYANISPQTTQGHRFWQSGLQTLWAASKNSHSINLRFEAAGSNNDESVYLSPYNLGGYQRLSGYSPDQFIGNYMMLTNATYRYRTKWSLLGNSLYLGASLEAGNTWDSHHDIKAGSLRYSGSVFGALNTPIGPAQIGVGLSAKGNARFYFSLGRTFSETP</sequence>
<evidence type="ECO:0000259" key="9">
    <source>
        <dbReference type="PROSITE" id="PS51635"/>
    </source>
</evidence>
<name>A0A8J3G0V4_9BURK</name>
<evidence type="ECO:0000256" key="4">
    <source>
        <dbReference type="ARBA" id="ARBA00023098"/>
    </source>
</evidence>
<feature type="signal peptide" evidence="8">
    <location>
        <begin position="1"/>
        <end position="30"/>
    </location>
</feature>
<dbReference type="SUPFAM" id="SSF52151">
    <property type="entry name" value="FabD/lysophospholipase-like"/>
    <property type="match status" value="1"/>
</dbReference>
<feature type="active site" description="Proton acceptor" evidence="6">
    <location>
        <position position="242"/>
    </location>
</feature>
<evidence type="ECO:0000256" key="1">
    <source>
        <dbReference type="ARBA" id="ARBA00004370"/>
    </source>
</evidence>
<keyword evidence="3 6" id="KW-0442">Lipid degradation</keyword>
<keyword evidence="5" id="KW-0472">Membrane</keyword>
<evidence type="ECO:0000256" key="3">
    <source>
        <dbReference type="ARBA" id="ARBA00022963"/>
    </source>
</evidence>
<dbReference type="InterPro" id="IPR016035">
    <property type="entry name" value="Acyl_Trfase/lysoPLipase"/>
</dbReference>
<keyword evidence="4 6" id="KW-0443">Lipid metabolism</keyword>
<keyword evidence="8" id="KW-0732">Signal</keyword>
<feature type="compositionally biased region" description="Polar residues" evidence="7">
    <location>
        <begin position="33"/>
        <end position="54"/>
    </location>
</feature>
<dbReference type="InterPro" id="IPR050301">
    <property type="entry name" value="NTE"/>
</dbReference>
<evidence type="ECO:0000313" key="11">
    <source>
        <dbReference type="Proteomes" id="UP000614287"/>
    </source>
</evidence>
<dbReference type="InterPro" id="IPR002641">
    <property type="entry name" value="PNPLA_dom"/>
</dbReference>
<reference evidence="10" key="2">
    <citation type="submission" date="2020-09" db="EMBL/GenBank/DDBJ databases">
        <authorList>
            <person name="Sun Q."/>
            <person name="Kim S."/>
        </authorList>
    </citation>
    <scope>NUCLEOTIDE SEQUENCE</scope>
    <source>
        <strain evidence="10">KCTC 32501</strain>
    </source>
</reference>
<feature type="domain" description="PNPLA" evidence="9">
    <location>
        <begin position="62"/>
        <end position="255"/>
    </location>
</feature>
<dbReference type="EMBL" id="BMZG01000009">
    <property type="protein sequence ID" value="GHA76719.1"/>
    <property type="molecule type" value="Genomic_DNA"/>
</dbReference>
<dbReference type="PROSITE" id="PS51635">
    <property type="entry name" value="PNPLA"/>
    <property type="match status" value="1"/>
</dbReference>